<proteinExistence type="predicted"/>
<gene>
    <name evidence="1" type="ORF">M23134_06447</name>
    <name evidence="2" type="ORF">M23134_07366</name>
</gene>
<dbReference type="AlphaFoldDB" id="A1ZEK7"/>
<sequence>MVVLDSFNKKHFEKYGKAGITCSKIVILSRFTLTICP</sequence>
<evidence type="ECO:0000313" key="2">
    <source>
        <dbReference type="EMBL" id="EAY30959.1"/>
    </source>
</evidence>
<protein>
    <submittedName>
        <fullName evidence="2">Uncharacterized protein</fullName>
    </submittedName>
</protein>
<accession>A1ZEK7</accession>
<dbReference type="EMBL" id="AAWS01000004">
    <property type="protein sequence ID" value="EAY30959.1"/>
    <property type="molecule type" value="Genomic_DNA"/>
</dbReference>
<evidence type="ECO:0000313" key="3">
    <source>
        <dbReference type="Proteomes" id="UP000004095"/>
    </source>
</evidence>
<keyword evidence="3" id="KW-1185">Reference proteome</keyword>
<evidence type="ECO:0000313" key="1">
    <source>
        <dbReference type="EMBL" id="EAY24460.1"/>
    </source>
</evidence>
<dbReference type="EMBL" id="AAWS01000068">
    <property type="protein sequence ID" value="EAY24460.1"/>
    <property type="molecule type" value="Genomic_DNA"/>
</dbReference>
<reference evidence="2 3" key="1">
    <citation type="submission" date="2007-01" db="EMBL/GenBank/DDBJ databases">
        <authorList>
            <person name="Haygood M."/>
            <person name="Podell S."/>
            <person name="Anderson C."/>
            <person name="Hopkinson B."/>
            <person name="Roe K."/>
            <person name="Barbeau K."/>
            <person name="Gaasterland T."/>
            <person name="Ferriera S."/>
            <person name="Johnson J."/>
            <person name="Kravitz S."/>
            <person name="Beeson K."/>
            <person name="Sutton G."/>
            <person name="Rogers Y.-H."/>
            <person name="Friedman R."/>
            <person name="Frazier M."/>
            <person name="Venter J.C."/>
        </authorList>
    </citation>
    <scope>NUCLEOTIDE SEQUENCE [LARGE SCALE GENOMIC DNA]</scope>
    <source>
        <strain evidence="2 3">ATCC 23134</strain>
    </source>
</reference>
<dbReference type="Proteomes" id="UP000004095">
    <property type="component" value="Unassembled WGS sequence"/>
</dbReference>
<comment type="caution">
    <text evidence="2">The sequence shown here is derived from an EMBL/GenBank/DDBJ whole genome shotgun (WGS) entry which is preliminary data.</text>
</comment>
<organism evidence="2 3">
    <name type="scientific">Microscilla marina ATCC 23134</name>
    <dbReference type="NCBI Taxonomy" id="313606"/>
    <lineage>
        <taxon>Bacteria</taxon>
        <taxon>Pseudomonadati</taxon>
        <taxon>Bacteroidota</taxon>
        <taxon>Cytophagia</taxon>
        <taxon>Cytophagales</taxon>
        <taxon>Microscillaceae</taxon>
        <taxon>Microscilla</taxon>
    </lineage>
</organism>
<name>A1ZEK7_MICM2</name>